<sequence>MDNLTSLRELRIWHCRGMESFPENGFPINLTSLSIVDTPKICELLFQWGLHRLSSLRELYVQGCQGLVCFPPEERGIMLPTSLTILTIIDFPYLEGLSSVIQSLNSLEELYLENCPKLKSFPKKGLPLSLLILKISECPLLEQKCEERGGRYWPMISYIPYLLVKKRRRFHNLPAITKSLDFWWLFSKQVITSGGVMVAQDGARGALSRPHQSDVHSPWRLTKLVKETTGSTIHKLILALAIRIGTTCSGLRVSVVIDCVLDLASILKLASSYPQKLEFKCLLLLLTNLCESVEGKGDVSHAHVRNTYSDAAVSYSETLSLHVMLSSSRRGLELVCSDGSCLVVVVPQIRVGRANFVPAIGNADGCNIQEFKLRCSIIHESSEDSG</sequence>
<name>A0ABQ8IHB2_9ROSI</name>
<comment type="caution">
    <text evidence="2">The sequence shown here is derived from an EMBL/GenBank/DDBJ whole genome shotgun (WGS) entry which is preliminary data.</text>
</comment>
<dbReference type="InterPro" id="IPR032675">
    <property type="entry name" value="LRR_dom_sf"/>
</dbReference>
<evidence type="ECO:0008006" key="4">
    <source>
        <dbReference type="Google" id="ProtNLM"/>
    </source>
</evidence>
<organism evidence="2 3">
    <name type="scientific">Xanthoceras sorbifolium</name>
    <dbReference type="NCBI Taxonomy" id="99658"/>
    <lineage>
        <taxon>Eukaryota</taxon>
        <taxon>Viridiplantae</taxon>
        <taxon>Streptophyta</taxon>
        <taxon>Embryophyta</taxon>
        <taxon>Tracheophyta</taxon>
        <taxon>Spermatophyta</taxon>
        <taxon>Magnoliopsida</taxon>
        <taxon>eudicotyledons</taxon>
        <taxon>Gunneridae</taxon>
        <taxon>Pentapetalae</taxon>
        <taxon>rosids</taxon>
        <taxon>malvids</taxon>
        <taxon>Sapindales</taxon>
        <taxon>Sapindaceae</taxon>
        <taxon>Xanthoceroideae</taxon>
        <taxon>Xanthoceras</taxon>
    </lineage>
</organism>
<accession>A0ABQ8IHB2</accession>
<dbReference type="PANTHER" id="PTHR36766:SF40">
    <property type="entry name" value="DISEASE RESISTANCE PROTEIN RGA3"/>
    <property type="match status" value="1"/>
</dbReference>
<dbReference type="PANTHER" id="PTHR36766">
    <property type="entry name" value="PLANT BROAD-SPECTRUM MILDEW RESISTANCE PROTEIN RPW8"/>
    <property type="match status" value="1"/>
</dbReference>
<protein>
    <recommendedName>
        <fullName evidence="4">Disease resistance protein</fullName>
    </recommendedName>
</protein>
<dbReference type="Proteomes" id="UP000827721">
    <property type="component" value="Unassembled WGS sequence"/>
</dbReference>
<dbReference type="SUPFAM" id="SSF52058">
    <property type="entry name" value="L domain-like"/>
    <property type="match status" value="1"/>
</dbReference>
<dbReference type="EMBL" id="JAFEMO010000002">
    <property type="protein sequence ID" value="KAH7576066.1"/>
    <property type="molecule type" value="Genomic_DNA"/>
</dbReference>
<keyword evidence="3" id="KW-1185">Reference proteome</keyword>
<proteinExistence type="predicted"/>
<evidence type="ECO:0000256" key="1">
    <source>
        <dbReference type="ARBA" id="ARBA00022821"/>
    </source>
</evidence>
<keyword evidence="1" id="KW-0611">Plant defense</keyword>
<evidence type="ECO:0000313" key="3">
    <source>
        <dbReference type="Proteomes" id="UP000827721"/>
    </source>
</evidence>
<gene>
    <name evidence="2" type="ORF">JRO89_XS02G0285800</name>
</gene>
<evidence type="ECO:0000313" key="2">
    <source>
        <dbReference type="EMBL" id="KAH7576066.1"/>
    </source>
</evidence>
<reference evidence="2 3" key="1">
    <citation type="submission" date="2021-02" db="EMBL/GenBank/DDBJ databases">
        <title>Plant Genome Project.</title>
        <authorList>
            <person name="Zhang R.-G."/>
        </authorList>
    </citation>
    <scope>NUCLEOTIDE SEQUENCE [LARGE SCALE GENOMIC DNA]</scope>
    <source>
        <tissue evidence="2">Leaves</tissue>
    </source>
</reference>
<dbReference type="Gene3D" id="3.80.10.10">
    <property type="entry name" value="Ribonuclease Inhibitor"/>
    <property type="match status" value="1"/>
</dbReference>